<feature type="compositionally biased region" description="Polar residues" evidence="8">
    <location>
        <begin position="1974"/>
        <end position="1987"/>
    </location>
</feature>
<dbReference type="SUPFAM" id="SSF82199">
    <property type="entry name" value="SET domain"/>
    <property type="match status" value="2"/>
</dbReference>
<dbReference type="Pfam" id="PF12012">
    <property type="entry name" value="DUF3504"/>
    <property type="match status" value="1"/>
</dbReference>
<dbReference type="Proteomes" id="UP000465112">
    <property type="component" value="Chromosome 13"/>
</dbReference>
<feature type="region of interest" description="Disordered" evidence="8">
    <location>
        <begin position="1623"/>
        <end position="1869"/>
    </location>
</feature>
<dbReference type="InterPro" id="IPR011017">
    <property type="entry name" value="TRASH_dom"/>
</dbReference>
<evidence type="ECO:0000313" key="10">
    <source>
        <dbReference type="EMBL" id="KAF1381938.1"/>
    </source>
</evidence>
<evidence type="ECO:0000256" key="2">
    <source>
        <dbReference type="ARBA" id="ARBA00022553"/>
    </source>
</evidence>
<feature type="region of interest" description="Disordered" evidence="8">
    <location>
        <begin position="998"/>
        <end position="1081"/>
    </location>
</feature>
<evidence type="ECO:0000313" key="11">
    <source>
        <dbReference type="Proteomes" id="UP000465112"/>
    </source>
</evidence>
<sequence length="3703" mass="416064">MEKQRRQLSPEQDALEHIVAHRDKPFLEERFIDFFKGRGVFTHKAIEPSTFVVEYRGNSFSHKDTTPKKKCDTLNNFLFEFSWKGAQWCIDASKEDGTLGRLVNDDHISPNCEMKKVVCEGKPHLCLFAVTKISPGEEITYNYGDSSYPWRSNASCDGSSTSYSDFYASSSTQRNKRLEDSSASSFENPCSGDYGDELRGSGPSHGNDSFGDINCQLDFRDNSPFADLDSSQGMTGTLMLHPDNPLYTQEEDEAASSSKELGWDGDDGPSEAPPNTKGPTCTSKNYCYVCGKGFAKLTRHLLRHADEEPEIAEALALPQNSTDRKRIFDELRNWGNYLHNKEVLKNNSGELKLRRRPSTTVIDPKTHVHCLYCKGMYGRKDMWRHVARCPSKTSNPATGGKTRVLGEIALAELPLSKKIPSAVRKLLSNMKQDEIASAVQNDFLLIQLAQNLCEKYGNNSSEHIRQKLREMGRLLLALREKSIFSFEDAIKPKNFFRVVEAVKDLAGFDEKMQSYNKPSLALKLGHSLKKIGTIVLTGADCNEQMRDTKTFMKLCAKEWSEHVSQTALASLSGRRVNNPSTIPFTRDVQAFFRYLQTTTASAIESMEKHESQQVYNALCKVTLAQASVLSKCAPEVSKMTLKTFQERDDSTQVLSKHFIRINIPNRTGQNVAVLLTSELVSAITLLVNKRKACGVHKDNPFLFAKPDSSPTSLHHGRVCIRAFSILCHAKNPEHLRAMHFHKHIARVFQILYLENDELDHLAKLLGHNIRADKDYYRLPEAAVELAKIAKLLLAMEKGSLERFEGNSLDQIEIEDELEPDEEQGNPENYDVEEDIEESDLLLQQSDAVEQQDRQLTPEQDALEHIKACSDKPFLKERFIDSLKGRGVFTHQSIEPSTFVVEFRGNIFSHKETRKKECGDTLNNYFFDFSWNGTNWHIDASKEDGTLGRLVNDDHISPNCEMKKVVCEGKPHLCLFAVTEISPGEEITYNYGDTSYPWRSTETSEELNTSQTDVNAASSPEDEGAEDSAGPSSSAASCCDEDYVPSPSNNRQSFTESDSPDDFTSDEELKDPSFTNENDEDLKDHSLTNRNYCYVCGVAQSKISRHLFTHRHEEPDIAEVLRLRKNSKERKALLDKLRDRGNTKHNEEVLKTRCGQLKVKRKSSMLTTAKTLATCVYCNSMYIRKDMWRHMQKCSARKSSEPWSSGKIKVLTLMAAAESTDPQKISSDVRKMLNTLKNDEISSEVLNDSFILQLAQCLYRMNRGKRKNLENLKLRLRQMGRLLLTLKKKSICSFEDAIKPQNFSKVVEGVRELAGFNEETKSCDRPSVLKKMGNSLKKIGGINFARALKGDADKEVIHEAETFINLCAKEWRHGPSSKTKVNNPPTVPFIHDVQLFYQCLDKIAASAVQSLTMYESSPVYSALLRVTLAQVSVLNTNMAEVSKATLKSFKEQDETELHEDAAVSQSQLEQILSKHTVKINIETESGQKVAVTLTPKILTAMTLLVNKRDSCGVHENNPFLFARPDAPCSSFQRGQQCAIIFAARCGAKNTANLRSVIFHKHLARLFLILSLSNDDLDQLAKLLGRDIQTDREYYQTPEAAVDIAKISALLSAMENGSLQKFEGKSLEEIEVPDELEPDVQDNSENSDAEEDNEKSESSLSGLPFTKGSLLGTKKTCRASMSRKRSRGRRKRQESETEASELNDDKDTEVNTERDDGSDEMPVSCAVTKGSLLGTKKTCRASMSRKRSRGRRKRQESETEASELNDDKDTEVITERDDGSDEMPVSCAVNTPEKTANRSNEDATHISFSDADDDMNVDFDMDTDDDIVRNEENDEDGDTTGSAATPLIPDVTKQYKHSSDTKKNDSSPYKHTSVADLEETMDIDTVNNVERRQNQKKGGKQNNWIDVASRSFSDFLNTEKKNKLSAAVIGMKEVKILIPKLDIEKFQASVKSSQLSSECNSVKSPVKDWPIHEDNNQGPTSATSTDVQNKPSYAKASKMNCSHCKKSMMKGQTAYQKKGFTDVFCSKNCLFEMFPINKPVTKTCHYCLKAISQPLDLIMAAVDIKGTMKDFCSTTCLLSFKSNTGSTQKPQRLCSMCNESCTTTCELTLNEAVHTFCSDSCLDDFRRDNMAVCENCSSNCRNKPLKLELEEETKTICSHECLDEFKEKIETLHQCTMCHTSQTISDMVDYKNDDNVVKLFCNRNCVTSYKLRPATVHKLQEKKSSDQLKKGKKGKQSKQQLNPKEVKISQDSTVNENDAPAAAELDNTSTFIIEASCVACCNCGQRLPRGEMHYQPKSSLDVFCSAECLSERHPHSKLATKTCYNCFQVIMRPQNIILAPVNDSGTMKELCSDTCLASVNSKRKMSSAKTPSLTGPWSECKMCAKYCYCKFRMTLDGLMQRICSDCFINYHRINNLPVPVCDVCGSVGLGKRILLKADDSSKTICSEECLIKFKEKVRAPQLCPMCQTSHHLSDMVEKKNDKGTLDFYCSNRCMMVHKAQSSTVSGRMSLSPQDNDIKDVKPSISPEENDIKEVKPSIPNLDCIKEEPIDEAYNQNLPSSISTENIKDEPKAGDDVAKEDLKIGSVFSLTGNLSTPTSTAPTVTHMDLPASCSNCKQVLVDGETVYQRKGHANIFCSTPCLLKCYQMKQVKKTCHFCLQGIAAQQDILQAPVDNEGTLKDFCSQSCLSSFSYKSIMSTKIPLVPVSSQSQCSMCSRYCISKHEIIQEDVVHKICSDPCFLRFCNMNNLSICENCHSPCKTPVMLKMDDGSKKLCNAECLAQFKRKIKTPHPCAMCHTSHLMSDMFENKNGEDVVELFCTSSCVMASKIQAVSASGTPLNCDRCGRTTLPACHLAMSDASIRNFCTLTCAMSFKESQKDMAANSTGAADPSQCDFLKPPEKLPCAQCRRIIKASPKVIQQKGKIYFVCGLTCCQEFNRVNNIMGKCEYCNNERIIRHVQKFDGKDQDFCSDGCKMLFQHELEIKWGQHCGWCAYCFSFSKIVVTAKYEGADKDFCSENCSSNYKMILCHVTKCDTCGLNGKLRQSLPMLGEVKHFCDLRCLLHFCNKKVQMVNTVSSPPRSSGTVESFPVIANVISLASALARQPSTTASSAQHGLHTQTLFSVPDIQTKVVGHASVQTVPKEMKNKSMLCTPLVHNKGVSCTTQTVDTEAQTDNFVPKVIVLPVPVPVYVPLPMNMYSQYTPTPLGLPLPLPVPVFLPDPTVKVMEERIHPDPLEEELNFKSERKKVQDEKNKREHRVVTKEGRRREVHAPKEHSSNYSEDLDSDHQATFNNQKDSSSDTSFGSLSRPNTHKKTPRFLEVGMHREPQPELPPPALEMRGDPQGSPSAEPAPVLLQQTVGKVHNKNKGRKLQQSSRAAEEAASQREKVMSRKRQKLESQCGIAAWKRWIQWRKSQTNLDLVSYHAVTLNEDVLRCSASELSDSLCCFITEVKRPDGEPYSPDSLFYLCLSIQQYLFENGRMENIFSDLIYNKFSTKFNKILKGFKPSISASGYIHSRVEEEFLWDCKQLGAYSPIVLLNTLLFFFCKYFGFTTVEQHRQLSFACVMRCTKTNQNNTKTSFLRFYPPISINKAEPDGVPAKKRKKKESMEMMENSENPLRCPVRLYEFYLSKCSESLRQRTDSFYLSPDGRCVPNSPLWFSSTPLDDGTMEAMLVRILAVRELQGEDRRGVDQHDDTRFIPDEEDLE</sequence>
<keyword evidence="2" id="KW-0597">Phosphoprotein</keyword>
<dbReference type="Gene3D" id="2.170.270.10">
    <property type="entry name" value="SET domain"/>
    <property type="match status" value="2"/>
</dbReference>
<dbReference type="PANTHER" id="PTHR45736">
    <property type="entry name" value="ZINC FINGER MYM-TYPE PROTEIN"/>
    <property type="match status" value="1"/>
</dbReference>
<feature type="region of interest" description="Disordered" evidence="8">
    <location>
        <begin position="249"/>
        <end position="278"/>
    </location>
</feature>
<feature type="compositionally biased region" description="Basic and acidic residues" evidence="8">
    <location>
        <begin position="1964"/>
        <end position="1973"/>
    </location>
</feature>
<reference evidence="10 11" key="1">
    <citation type="submission" date="2019-06" db="EMBL/GenBank/DDBJ databases">
        <title>A chromosome-scale genome assembly of the European perch, Perca fluviatilis.</title>
        <authorList>
            <person name="Roques C."/>
            <person name="Zahm M."/>
            <person name="Cabau C."/>
            <person name="Klopp C."/>
            <person name="Bouchez O."/>
            <person name="Donnadieu C."/>
            <person name="Kuhl H."/>
            <person name="Gislard M."/>
            <person name="Guendouz S."/>
            <person name="Journot L."/>
            <person name="Haffray P."/>
            <person name="Bestin A."/>
            <person name="Morvezen R."/>
            <person name="Feron R."/>
            <person name="Wen M."/>
            <person name="Jouanno E."/>
            <person name="Herpin A."/>
            <person name="Schartl M."/>
            <person name="Postlethwait J."/>
            <person name="Schaerlinger B."/>
            <person name="Chardard D."/>
            <person name="Lecocq T."/>
            <person name="Poncet C."/>
            <person name="Jaffrelo L."/>
            <person name="Lampietro C."/>
            <person name="Guiguen Y."/>
        </authorList>
    </citation>
    <scope>NUCLEOTIDE SEQUENCE [LARGE SCALE GENOMIC DNA]</scope>
    <source>
        <tissue evidence="10">Blood</tissue>
    </source>
</reference>
<feature type="compositionally biased region" description="Basic and acidic residues" evidence="8">
    <location>
        <begin position="1763"/>
        <end position="1775"/>
    </location>
</feature>
<dbReference type="SUPFAM" id="SSF57716">
    <property type="entry name" value="Glucocorticoid receptor-like (DNA-binding domain)"/>
    <property type="match status" value="2"/>
</dbReference>
<feature type="compositionally biased region" description="Low complexity" evidence="8">
    <location>
        <begin position="1026"/>
        <end position="1037"/>
    </location>
</feature>
<feature type="region of interest" description="Disordered" evidence="8">
    <location>
        <begin position="1964"/>
        <end position="1987"/>
    </location>
</feature>
<dbReference type="InterPro" id="IPR001214">
    <property type="entry name" value="SET_dom"/>
</dbReference>
<dbReference type="SMART" id="SM00746">
    <property type="entry name" value="TRASH"/>
    <property type="match status" value="17"/>
</dbReference>
<feature type="compositionally biased region" description="Basic and acidic residues" evidence="8">
    <location>
        <begin position="3374"/>
        <end position="3386"/>
    </location>
</feature>
<feature type="region of interest" description="Disordered" evidence="8">
    <location>
        <begin position="3682"/>
        <end position="3703"/>
    </location>
</feature>
<proteinExistence type="predicted"/>
<evidence type="ECO:0000256" key="3">
    <source>
        <dbReference type="ARBA" id="ARBA00022723"/>
    </source>
</evidence>
<accession>A0A6A5ERZ1</accession>
<protein>
    <recommendedName>
        <fullName evidence="9">SET domain-containing protein</fullName>
    </recommendedName>
</protein>
<feature type="compositionally biased region" description="Polar residues" evidence="8">
    <location>
        <begin position="2502"/>
        <end position="2512"/>
    </location>
</feature>
<feature type="compositionally biased region" description="Acidic residues" evidence="8">
    <location>
        <begin position="1057"/>
        <end position="1068"/>
    </location>
</feature>
<dbReference type="InterPro" id="IPR057926">
    <property type="entry name" value="QRICH1_dom"/>
</dbReference>
<feature type="compositionally biased region" description="Acidic residues" evidence="8">
    <location>
        <begin position="1627"/>
        <end position="1652"/>
    </location>
</feature>
<feature type="region of interest" description="Disordered" evidence="8">
    <location>
        <begin position="3233"/>
        <end position="3347"/>
    </location>
</feature>
<feature type="compositionally biased region" description="Basic and acidic residues" evidence="8">
    <location>
        <begin position="3682"/>
        <end position="3697"/>
    </location>
</feature>
<keyword evidence="5" id="KW-0863">Zinc-finger</keyword>
<dbReference type="PANTHER" id="PTHR45736:SF5">
    <property type="entry name" value="ZINC FINGER MYM-TYPE PROTEIN 4"/>
    <property type="match status" value="1"/>
</dbReference>
<feature type="domain" description="SET" evidence="9">
    <location>
        <begin position="872"/>
        <end position="991"/>
    </location>
</feature>
<evidence type="ECO:0000259" key="9">
    <source>
        <dbReference type="PROSITE" id="PS50280"/>
    </source>
</evidence>
<evidence type="ECO:0000256" key="7">
    <source>
        <dbReference type="ARBA" id="ARBA00022843"/>
    </source>
</evidence>
<feature type="compositionally biased region" description="Acidic residues" evidence="8">
    <location>
        <begin position="1808"/>
        <end position="1823"/>
    </location>
</feature>
<evidence type="ECO:0000256" key="5">
    <source>
        <dbReference type="ARBA" id="ARBA00022771"/>
    </source>
</evidence>
<dbReference type="EMBL" id="VHII01000013">
    <property type="protein sequence ID" value="KAF1381938.1"/>
    <property type="molecule type" value="Genomic_DNA"/>
</dbReference>
<evidence type="ECO:0000256" key="1">
    <source>
        <dbReference type="ARBA" id="ARBA00022499"/>
    </source>
</evidence>
<feature type="region of interest" description="Disordered" evidence="8">
    <location>
        <begin position="2218"/>
        <end position="2253"/>
    </location>
</feature>
<dbReference type="InterPro" id="IPR046341">
    <property type="entry name" value="SET_dom_sf"/>
</dbReference>
<feature type="compositionally biased region" description="Basic and acidic residues" evidence="8">
    <location>
        <begin position="1793"/>
        <end position="1802"/>
    </location>
</feature>
<keyword evidence="3" id="KW-0479">Metal-binding</keyword>
<evidence type="ECO:0000256" key="6">
    <source>
        <dbReference type="ARBA" id="ARBA00022833"/>
    </source>
</evidence>
<evidence type="ECO:0000256" key="8">
    <source>
        <dbReference type="SAM" id="MobiDB-lite"/>
    </source>
</evidence>
<dbReference type="InterPro" id="IPR010507">
    <property type="entry name" value="Znf_MYM"/>
</dbReference>
<dbReference type="InterPro" id="IPR021893">
    <property type="entry name" value="ZMYM2-like_C"/>
</dbReference>
<feature type="compositionally biased region" description="Basic and acidic residues" evidence="8">
    <location>
        <begin position="2218"/>
        <end position="2227"/>
    </location>
</feature>
<keyword evidence="1" id="KW-1017">Isopeptide bond</keyword>
<dbReference type="Pfam" id="PF25561">
    <property type="entry name" value="QRICH1"/>
    <property type="match status" value="1"/>
</dbReference>
<evidence type="ECO:0000256" key="4">
    <source>
        <dbReference type="ARBA" id="ARBA00022737"/>
    </source>
</evidence>
<feature type="compositionally biased region" description="Basic residues" evidence="8">
    <location>
        <begin position="1735"/>
        <end position="1752"/>
    </location>
</feature>
<feature type="region of interest" description="Disordered" evidence="8">
    <location>
        <begin position="2502"/>
        <end position="2522"/>
    </location>
</feature>
<dbReference type="Pfam" id="PF24900">
    <property type="entry name" value="TRASH_ZMYM4"/>
    <property type="match status" value="3"/>
</dbReference>
<gene>
    <name evidence="10" type="ORF">PFLUV_G00159210</name>
</gene>
<dbReference type="OrthoDB" id="5376140at2759"/>
<feature type="domain" description="SET" evidence="9">
    <location>
        <begin position="25"/>
        <end position="144"/>
    </location>
</feature>
<keyword evidence="4" id="KW-0677">Repeat</keyword>
<dbReference type="Pfam" id="PF06467">
    <property type="entry name" value="zf-FCS"/>
    <property type="match status" value="2"/>
</dbReference>
<keyword evidence="6" id="KW-0862">Zinc</keyword>
<dbReference type="GO" id="GO:0008270">
    <property type="term" value="F:zinc ion binding"/>
    <property type="evidence" value="ECO:0007669"/>
    <property type="project" value="UniProtKB-KW"/>
</dbReference>
<feature type="compositionally biased region" description="Polar residues" evidence="8">
    <location>
        <begin position="1045"/>
        <end position="1056"/>
    </location>
</feature>
<feature type="compositionally biased region" description="Basic and acidic residues" evidence="8">
    <location>
        <begin position="3233"/>
        <end position="3273"/>
    </location>
</feature>
<feature type="region of interest" description="Disordered" evidence="8">
    <location>
        <begin position="3360"/>
        <end position="3387"/>
    </location>
</feature>
<dbReference type="Pfam" id="PF00856">
    <property type="entry name" value="SET"/>
    <property type="match status" value="2"/>
</dbReference>
<dbReference type="InterPro" id="IPR051284">
    <property type="entry name" value="ZnF_MYMT-QRICH1"/>
</dbReference>
<feature type="compositionally biased region" description="Basic and acidic residues" evidence="8">
    <location>
        <begin position="1701"/>
        <end position="1713"/>
    </location>
</feature>
<name>A0A6A5ERZ1_PERFL</name>
<feature type="compositionally biased region" description="Basic residues" evidence="8">
    <location>
        <begin position="1673"/>
        <end position="1690"/>
    </location>
</feature>
<organism evidence="10 11">
    <name type="scientific">Perca fluviatilis</name>
    <name type="common">European perch</name>
    <dbReference type="NCBI Taxonomy" id="8168"/>
    <lineage>
        <taxon>Eukaryota</taxon>
        <taxon>Metazoa</taxon>
        <taxon>Chordata</taxon>
        <taxon>Craniata</taxon>
        <taxon>Vertebrata</taxon>
        <taxon>Euteleostomi</taxon>
        <taxon>Actinopterygii</taxon>
        <taxon>Neopterygii</taxon>
        <taxon>Teleostei</taxon>
        <taxon>Neoteleostei</taxon>
        <taxon>Acanthomorphata</taxon>
        <taxon>Eupercaria</taxon>
        <taxon>Perciformes</taxon>
        <taxon>Percoidei</taxon>
        <taxon>Percidae</taxon>
        <taxon>Percinae</taxon>
        <taxon>Perca</taxon>
    </lineage>
</organism>
<dbReference type="SMART" id="SM00317">
    <property type="entry name" value="SET"/>
    <property type="match status" value="2"/>
</dbReference>
<feature type="region of interest" description="Disordered" evidence="8">
    <location>
        <begin position="177"/>
        <end position="207"/>
    </location>
</feature>
<comment type="caution">
    <text evidence="10">The sequence shown here is derived from an EMBL/GenBank/DDBJ whole genome shotgun (WGS) entry which is preliminary data.</text>
</comment>
<dbReference type="PROSITE" id="PS50280">
    <property type="entry name" value="SET"/>
    <property type="match status" value="2"/>
</dbReference>
<feature type="compositionally biased region" description="Polar residues" evidence="8">
    <location>
        <begin position="998"/>
        <end position="1017"/>
    </location>
</feature>
<keyword evidence="7" id="KW-0832">Ubl conjugation</keyword>
<keyword evidence="11" id="KW-1185">Reference proteome</keyword>